<dbReference type="GO" id="GO:0005975">
    <property type="term" value="P:carbohydrate metabolic process"/>
    <property type="evidence" value="ECO:0007669"/>
    <property type="project" value="InterPro"/>
</dbReference>
<evidence type="ECO:0000313" key="2">
    <source>
        <dbReference type="EMBL" id="PZP44413.1"/>
    </source>
</evidence>
<accession>A0A2W5EPJ7</accession>
<gene>
    <name evidence="2" type="ORF">DI598_14555</name>
</gene>
<dbReference type="Gene3D" id="1.50.10.10">
    <property type="match status" value="1"/>
</dbReference>
<feature type="domain" description="DUF5703" evidence="1">
    <location>
        <begin position="31"/>
        <end position="315"/>
    </location>
</feature>
<evidence type="ECO:0000259" key="1">
    <source>
        <dbReference type="Pfam" id="PF18961"/>
    </source>
</evidence>
<dbReference type="InterPro" id="IPR043757">
    <property type="entry name" value="DUF5703_N"/>
</dbReference>
<evidence type="ECO:0000313" key="3">
    <source>
        <dbReference type="Proteomes" id="UP000249645"/>
    </source>
</evidence>
<sequence>MKTFLLSVFSFLLLNNSIKGQNSFAGKKDFVWTTMSANSSESMPCGGGDIGLNVWVENGELLFYASQSGSFDENNQMLKLGRFRVSIPGTPFSNTGFEQRLRLSSGDMTIADSHLKIHIWVDVYKPIVHINVTNKSANKVVISYESWRWEDRILKGKELRANSYKVPQKFDVITYKDSIFSSKDRIVFFHRNRSDVRNIFDYTVQMEGMDSVKSELFNPLSNNTFGGILYGKNLVSIKSKNGSYIGTPFKSWSLQTSKKVREQDFTIVLNTGQFNTLNDWENSSEQLLKNSLSNYKREQQQSYSWWSDFWNKSYIELNGDANRISRNYDLFRYQLGCNAFGKWPTKFNGGLFTFDPILVDTQYHFSPDFRLWGGGTMTAQNQRLVYWPMLKNGDWDLMKPQFDFYLKNLKNAVLRSSVYWKHDGASFTEQIENFGLPNIFEYNIKRPADYDKGLEYNAWLEYQWETVFEFCKMILDARIYGNYNIVEYIPLIESCLSFYDEHYRYLAAKRGNKIWDGNGKYIFYPTSAAETYKMTYNSTTVISALKVILSDMLQLPDSLSTNSQKEKWSVLLQRIPDIPLRNIDGKTVLAPAEVWERIQNTEAPQLYPVYPWGIYGIGKPSLDTAIQTYQLDSQVIKTKSEIGWKQHNIFAARLGLLDEAKSLEQKKMTKGKHRFPTFWGPGFDWTPDHNWGGTAMIGLQEMLLQTDGKKIFLLPTWPKEWNGKFKLHAPYNTTVQATILNGKVSKLDVFPKGRLSDVYVKKENEWVLFTNQ</sequence>
<protein>
    <recommendedName>
        <fullName evidence="1">DUF5703 domain-containing protein</fullName>
    </recommendedName>
</protein>
<dbReference type="Pfam" id="PF18961">
    <property type="entry name" value="DUF5703_N"/>
    <property type="match status" value="1"/>
</dbReference>
<dbReference type="EMBL" id="QFOI01000318">
    <property type="protein sequence ID" value="PZP44413.1"/>
    <property type="molecule type" value="Genomic_DNA"/>
</dbReference>
<dbReference type="SUPFAM" id="SSF48208">
    <property type="entry name" value="Six-hairpin glycosidases"/>
    <property type="match status" value="1"/>
</dbReference>
<proteinExistence type="predicted"/>
<organism evidence="2 3">
    <name type="scientific">Pseudopedobacter saltans</name>
    <dbReference type="NCBI Taxonomy" id="151895"/>
    <lineage>
        <taxon>Bacteria</taxon>
        <taxon>Pseudomonadati</taxon>
        <taxon>Bacteroidota</taxon>
        <taxon>Sphingobacteriia</taxon>
        <taxon>Sphingobacteriales</taxon>
        <taxon>Sphingobacteriaceae</taxon>
        <taxon>Pseudopedobacter</taxon>
    </lineage>
</organism>
<name>A0A2W5EPJ7_9SPHI</name>
<dbReference type="InterPro" id="IPR008928">
    <property type="entry name" value="6-hairpin_glycosidase_sf"/>
</dbReference>
<dbReference type="AlphaFoldDB" id="A0A2W5EPJ7"/>
<reference evidence="2 3" key="1">
    <citation type="submission" date="2017-11" db="EMBL/GenBank/DDBJ databases">
        <title>Infants hospitalized years apart are colonized by the same room-sourced microbial strains.</title>
        <authorList>
            <person name="Brooks B."/>
            <person name="Olm M.R."/>
            <person name="Firek B.A."/>
            <person name="Baker R."/>
            <person name="Thomas B.C."/>
            <person name="Morowitz M.J."/>
            <person name="Banfield J.F."/>
        </authorList>
    </citation>
    <scope>NUCLEOTIDE SEQUENCE [LARGE SCALE GENOMIC DNA]</scope>
    <source>
        <strain evidence="2">S2_009_000_R2_76</strain>
    </source>
</reference>
<dbReference type="InterPro" id="IPR012341">
    <property type="entry name" value="6hp_glycosidase-like_sf"/>
</dbReference>
<dbReference type="Proteomes" id="UP000249645">
    <property type="component" value="Unassembled WGS sequence"/>
</dbReference>
<comment type="caution">
    <text evidence="2">The sequence shown here is derived from an EMBL/GenBank/DDBJ whole genome shotgun (WGS) entry which is preliminary data.</text>
</comment>